<dbReference type="InterPro" id="IPR011004">
    <property type="entry name" value="Trimer_LpxA-like_sf"/>
</dbReference>
<evidence type="ECO:0000313" key="2">
    <source>
        <dbReference type="Proteomes" id="UP000256599"/>
    </source>
</evidence>
<comment type="caution">
    <text evidence="1">The sequence shown here is derived from an EMBL/GenBank/DDBJ whole genome shotgun (WGS) entry which is preliminary data.</text>
</comment>
<evidence type="ECO:0008006" key="3">
    <source>
        <dbReference type="Google" id="ProtNLM"/>
    </source>
</evidence>
<organism evidence="1 2">
    <name type="scientific">Helicobacter marmotae</name>
    <dbReference type="NCBI Taxonomy" id="152490"/>
    <lineage>
        <taxon>Bacteria</taxon>
        <taxon>Pseudomonadati</taxon>
        <taxon>Campylobacterota</taxon>
        <taxon>Epsilonproteobacteria</taxon>
        <taxon>Campylobacterales</taxon>
        <taxon>Helicobacteraceae</taxon>
        <taxon>Helicobacter</taxon>
    </lineage>
</organism>
<dbReference type="AlphaFoldDB" id="A0A3D8I376"/>
<protein>
    <recommendedName>
        <fullName evidence="3">Serine acetyltransferase</fullName>
    </recommendedName>
</protein>
<dbReference type="Proteomes" id="UP000256599">
    <property type="component" value="Unassembled WGS sequence"/>
</dbReference>
<name>A0A3D8I376_9HELI</name>
<dbReference type="OrthoDB" id="5323702at2"/>
<reference evidence="1 2" key="1">
    <citation type="submission" date="2018-04" db="EMBL/GenBank/DDBJ databases">
        <title>Novel Campyloabacter and Helicobacter Species and Strains.</title>
        <authorList>
            <person name="Mannion A.J."/>
            <person name="Shen Z."/>
            <person name="Fox J.G."/>
        </authorList>
    </citation>
    <scope>NUCLEOTIDE SEQUENCE [LARGE SCALE GENOMIC DNA]</scope>
    <source>
        <strain evidence="1 2">MIT 98-6070</strain>
    </source>
</reference>
<sequence length="178" mass="19907">MQDFYHSDKYAMFLCFLQSAYALAKQDKVATQIYYLNKILHSIDVFYEISLPDIFIFTHPLGSVLGRAKYSNFLSIYQNCTIGGDERGGHIYYPSLGVGVALYAGAKIIGKCDIGDNVIFGANSFIINCDVPSNSIVVGSYPNHRILANPKCVLKDIFHTKLTYSQAKTLNLTQKEQK</sequence>
<dbReference type="Gene3D" id="2.160.10.10">
    <property type="entry name" value="Hexapeptide repeat proteins"/>
    <property type="match status" value="1"/>
</dbReference>
<evidence type="ECO:0000313" key="1">
    <source>
        <dbReference type="EMBL" id="RDU59061.1"/>
    </source>
</evidence>
<accession>A0A3D8I376</accession>
<keyword evidence="2" id="KW-1185">Reference proteome</keyword>
<dbReference type="SUPFAM" id="SSF51161">
    <property type="entry name" value="Trimeric LpxA-like enzymes"/>
    <property type="match status" value="1"/>
</dbReference>
<dbReference type="EMBL" id="NXLR01000020">
    <property type="protein sequence ID" value="RDU59061.1"/>
    <property type="molecule type" value="Genomic_DNA"/>
</dbReference>
<proteinExistence type="predicted"/>
<gene>
    <name evidence="1" type="ORF">CQA63_08220</name>
</gene>
<dbReference type="PANTHER" id="PTHR42811">
    <property type="entry name" value="SERINE ACETYLTRANSFERASE"/>
    <property type="match status" value="1"/>
</dbReference>